<dbReference type="EMBL" id="JAGTXO010000005">
    <property type="protein sequence ID" value="KAG8467707.1"/>
    <property type="molecule type" value="Genomic_DNA"/>
</dbReference>
<dbReference type="AlphaFoldDB" id="A0A8J6CAJ3"/>
<comment type="caution">
    <text evidence="1">The sequence shown here is derived from an EMBL/GenBank/DDBJ whole genome shotgun (WGS) entry which is preliminary data.</text>
</comment>
<accession>A0A8J6CAJ3</accession>
<gene>
    <name evidence="1" type="ORF">KFE25_006759</name>
</gene>
<reference evidence="1" key="1">
    <citation type="submission" date="2021-05" db="EMBL/GenBank/DDBJ databases">
        <title>The genome of the haptophyte Pavlova lutheri (Diacronema luteri, Pavlovales) - a model for lipid biosynthesis in eukaryotic algae.</title>
        <authorList>
            <person name="Hulatt C.J."/>
            <person name="Posewitz M.C."/>
        </authorList>
    </citation>
    <scope>NUCLEOTIDE SEQUENCE</scope>
    <source>
        <strain evidence="1">NIVA-4/92</strain>
    </source>
</reference>
<keyword evidence="2" id="KW-1185">Reference proteome</keyword>
<evidence type="ECO:0008006" key="3">
    <source>
        <dbReference type="Google" id="ProtNLM"/>
    </source>
</evidence>
<proteinExistence type="predicted"/>
<sequence length="210" mass="22151">MSVLRSAFHRPSPWLAHPFERGYSPLEEYARRVHLTHDDLVYIERSANRDLHVVFQGTARYDSLCVDFDSGTGVLMVAGENVGASHSAGARRLISMPCVVTKPLALKAQVHDGQVVVTVPHDAQAPLPDPTTVRPPETKSLVMKIHDSTKAAPASAQQGDCGHEAADLAGMPLTTTSHPPPCGGRGASTFAAALACAPPAADAVADSSMD</sequence>
<protein>
    <recommendedName>
        <fullName evidence="3">SHSP domain-containing protein</fullName>
    </recommendedName>
</protein>
<name>A0A8J6CAJ3_DIALT</name>
<dbReference type="OrthoDB" id="10605169at2759"/>
<dbReference type="Proteomes" id="UP000751190">
    <property type="component" value="Unassembled WGS sequence"/>
</dbReference>
<evidence type="ECO:0000313" key="1">
    <source>
        <dbReference type="EMBL" id="KAG8467707.1"/>
    </source>
</evidence>
<organism evidence="1 2">
    <name type="scientific">Diacronema lutheri</name>
    <name type="common">Unicellular marine alga</name>
    <name type="synonym">Monochrysis lutheri</name>
    <dbReference type="NCBI Taxonomy" id="2081491"/>
    <lineage>
        <taxon>Eukaryota</taxon>
        <taxon>Haptista</taxon>
        <taxon>Haptophyta</taxon>
        <taxon>Pavlovophyceae</taxon>
        <taxon>Pavlovales</taxon>
        <taxon>Pavlovaceae</taxon>
        <taxon>Diacronema</taxon>
    </lineage>
</organism>
<evidence type="ECO:0000313" key="2">
    <source>
        <dbReference type="Proteomes" id="UP000751190"/>
    </source>
</evidence>